<dbReference type="InterPro" id="IPR027417">
    <property type="entry name" value="P-loop_NTPase"/>
</dbReference>
<evidence type="ECO:0000256" key="4">
    <source>
        <dbReference type="ARBA" id="ARBA00022448"/>
    </source>
</evidence>
<dbReference type="EMBL" id="JAGPXD010000005">
    <property type="protein sequence ID" value="KAH7354528.1"/>
    <property type="molecule type" value="Genomic_DNA"/>
</dbReference>
<dbReference type="InterPro" id="IPR003593">
    <property type="entry name" value="AAA+_ATPase"/>
</dbReference>
<comment type="caution">
    <text evidence="16">The sequence shown here is derived from an EMBL/GenBank/DDBJ whole genome shotgun (WGS) entry which is preliminary data.</text>
</comment>
<feature type="transmembrane region" description="Helical" evidence="13">
    <location>
        <begin position="184"/>
        <end position="203"/>
    </location>
</feature>
<dbReference type="GO" id="GO:0012505">
    <property type="term" value="C:endomembrane system"/>
    <property type="evidence" value="ECO:0007669"/>
    <property type="project" value="UniProtKB-SubCell"/>
</dbReference>
<feature type="region of interest" description="Disordered" evidence="12">
    <location>
        <begin position="1"/>
        <end position="38"/>
    </location>
</feature>
<dbReference type="CDD" id="cd18577">
    <property type="entry name" value="ABC_6TM_Pgp_ABCB1_D1_like"/>
    <property type="match status" value="1"/>
</dbReference>
<dbReference type="FunFam" id="3.40.50.300:FF:000913">
    <property type="entry name" value="ABC multidrug transporter SitT"/>
    <property type="match status" value="1"/>
</dbReference>
<evidence type="ECO:0000256" key="10">
    <source>
        <dbReference type="ARBA" id="ARBA00023136"/>
    </source>
</evidence>
<evidence type="ECO:0000256" key="12">
    <source>
        <dbReference type="SAM" id="MobiDB-lite"/>
    </source>
</evidence>
<feature type="domain" description="ABC transmembrane type-1" evidence="15">
    <location>
        <begin position="61"/>
        <end position="352"/>
    </location>
</feature>
<dbReference type="PANTHER" id="PTHR43394:SF1">
    <property type="entry name" value="ATP-BINDING CASSETTE SUB-FAMILY B MEMBER 10, MITOCHONDRIAL"/>
    <property type="match status" value="1"/>
</dbReference>
<dbReference type="Pfam" id="PF00664">
    <property type="entry name" value="ABC_membrane"/>
    <property type="match status" value="2"/>
</dbReference>
<dbReference type="CDD" id="cd18578">
    <property type="entry name" value="ABC_6TM_Pgp_ABCB1_D2_like"/>
    <property type="match status" value="1"/>
</dbReference>
<keyword evidence="6" id="KW-0677">Repeat</keyword>
<keyword evidence="8" id="KW-0067">ATP-binding</keyword>
<feature type="transmembrane region" description="Helical" evidence="13">
    <location>
        <begin position="755"/>
        <end position="781"/>
    </location>
</feature>
<dbReference type="Proteomes" id="UP000813385">
    <property type="component" value="Unassembled WGS sequence"/>
</dbReference>
<keyword evidence="7" id="KW-0547">Nucleotide-binding</keyword>
<dbReference type="OrthoDB" id="6500128at2759"/>
<feature type="domain" description="ABC transmembrane type-1" evidence="15">
    <location>
        <begin position="714"/>
        <end position="1002"/>
    </location>
</feature>
<keyword evidence="17" id="KW-1185">Reference proteome</keyword>
<proteinExistence type="inferred from homology"/>
<dbReference type="FunFam" id="3.40.50.300:FF:001530">
    <property type="entry name" value="ABC multidrug transporter (Eurofung)"/>
    <property type="match status" value="1"/>
</dbReference>
<keyword evidence="11" id="KW-0325">Glycoprotein</keyword>
<dbReference type="InterPro" id="IPR003439">
    <property type="entry name" value="ABC_transporter-like_ATP-bd"/>
</dbReference>
<feature type="compositionally biased region" description="Basic and acidic residues" evidence="12">
    <location>
        <begin position="19"/>
        <end position="38"/>
    </location>
</feature>
<evidence type="ECO:0000256" key="13">
    <source>
        <dbReference type="SAM" id="Phobius"/>
    </source>
</evidence>
<evidence type="ECO:0000256" key="2">
    <source>
        <dbReference type="ARBA" id="ARBA00004308"/>
    </source>
</evidence>
<evidence type="ECO:0000259" key="15">
    <source>
        <dbReference type="PROSITE" id="PS50929"/>
    </source>
</evidence>
<dbReference type="PROSITE" id="PS50893">
    <property type="entry name" value="ABC_TRANSPORTER_2"/>
    <property type="match status" value="2"/>
</dbReference>
<dbReference type="GO" id="GO:0005524">
    <property type="term" value="F:ATP binding"/>
    <property type="evidence" value="ECO:0007669"/>
    <property type="project" value="UniProtKB-KW"/>
</dbReference>
<dbReference type="InterPro" id="IPR039421">
    <property type="entry name" value="Type_1_exporter"/>
</dbReference>
<feature type="transmembrane region" description="Helical" evidence="13">
    <location>
        <begin position="825"/>
        <end position="846"/>
    </location>
</feature>
<comment type="similarity">
    <text evidence="3">Belongs to the ABC transporter superfamily. ABCB family. Multidrug resistance exporter (TC 3.A.1.201) subfamily.</text>
</comment>
<feature type="transmembrane region" description="Helical" evidence="13">
    <location>
        <begin position="713"/>
        <end position="735"/>
    </location>
</feature>
<name>A0A8K0TBP4_9PEZI</name>
<feature type="compositionally biased region" description="Basic and acidic residues" evidence="12">
    <location>
        <begin position="1"/>
        <end position="11"/>
    </location>
</feature>
<protein>
    <submittedName>
        <fullName evidence="16">ABC transporter</fullName>
    </submittedName>
</protein>
<keyword evidence="4" id="KW-0813">Transport</keyword>
<evidence type="ECO:0000256" key="8">
    <source>
        <dbReference type="ARBA" id="ARBA00022840"/>
    </source>
</evidence>
<feature type="transmembrane region" description="Helical" evidence="13">
    <location>
        <begin position="973"/>
        <end position="996"/>
    </location>
</feature>
<reference evidence="16" key="1">
    <citation type="journal article" date="2021" name="Nat. Commun.">
        <title>Genetic determinants of endophytism in the Arabidopsis root mycobiome.</title>
        <authorList>
            <person name="Mesny F."/>
            <person name="Miyauchi S."/>
            <person name="Thiergart T."/>
            <person name="Pickel B."/>
            <person name="Atanasova L."/>
            <person name="Karlsson M."/>
            <person name="Huettel B."/>
            <person name="Barry K.W."/>
            <person name="Haridas S."/>
            <person name="Chen C."/>
            <person name="Bauer D."/>
            <person name="Andreopoulos W."/>
            <person name="Pangilinan J."/>
            <person name="LaButti K."/>
            <person name="Riley R."/>
            <person name="Lipzen A."/>
            <person name="Clum A."/>
            <person name="Drula E."/>
            <person name="Henrissat B."/>
            <person name="Kohler A."/>
            <person name="Grigoriev I.V."/>
            <person name="Martin F.M."/>
            <person name="Hacquard S."/>
        </authorList>
    </citation>
    <scope>NUCLEOTIDE SEQUENCE</scope>
    <source>
        <strain evidence="16">MPI-CAGE-AT-0016</strain>
    </source>
</reference>
<dbReference type="Pfam" id="PF00005">
    <property type="entry name" value="ABC_tran"/>
    <property type="match status" value="2"/>
</dbReference>
<evidence type="ECO:0000313" key="16">
    <source>
        <dbReference type="EMBL" id="KAH7354528.1"/>
    </source>
</evidence>
<keyword evidence="10 13" id="KW-0472">Membrane</keyword>
<dbReference type="InterPro" id="IPR036640">
    <property type="entry name" value="ABC1_TM_sf"/>
</dbReference>
<evidence type="ECO:0000256" key="3">
    <source>
        <dbReference type="ARBA" id="ARBA00007577"/>
    </source>
</evidence>
<dbReference type="GO" id="GO:0005743">
    <property type="term" value="C:mitochondrial inner membrane"/>
    <property type="evidence" value="ECO:0007669"/>
    <property type="project" value="TreeGrafter"/>
</dbReference>
<accession>A0A8K0TBP4</accession>
<feature type="transmembrane region" description="Helical" evidence="13">
    <location>
        <begin position="288"/>
        <end position="311"/>
    </location>
</feature>
<dbReference type="PANTHER" id="PTHR43394">
    <property type="entry name" value="ATP-DEPENDENT PERMEASE MDL1, MITOCHONDRIAL"/>
    <property type="match status" value="1"/>
</dbReference>
<evidence type="ECO:0000259" key="14">
    <source>
        <dbReference type="PROSITE" id="PS50893"/>
    </source>
</evidence>
<sequence>MVIFTSEKHGETISNHEQPITKDGAHASEAEDRAKKDEKGPSMAFWRIFSYGTHVDLLFQALSITAAMGSGVAVSLVNLVLGQFIGVFGRYGSGQLDGDAFMKEVSKFALYFVYIGIARLVLIYVYMVLSTYSAISITRNIRKAYFKAALSQSIAFFDQGTAGSIAVQASANGDMIQAGISDKLPLVFQALSTFIASFVIAFVTQWKLALIISCMAPAIMGIIATVAWIDSRIETKILAINSQAGSYAESILASLRTVHAFDIKTRLFEHFAGYLDDALRLGGKKSPIYGVMFSTYYFVIYSGMGLAYWQGINMLARGEVDNVGTIFTVLMAVIVASASLGSVAPNSVSFTRAGAAATQLFKLIDTPSSMNPLEESGERPGTVQGHVKLESITFSYPSRPGTKVLKNFSLDIPAGKVTALVGPSGSGKSTIVGLLERWYSANSGSIQLDGKNTNNLNLNWLRTTMRLVQQEPVLFNGTVFENIAHGLAGTPHEHAPDFEKQKLVEEAAKIAFAHDFVVQLPNGYQTRVGERGSLLSGGQKQRVAIARSVISSPRILLLDEATSALDPHAETIVQKALENVSRGRTTLVVAHKLATVRKADKIVVMSNGRIVEQGTHESLFTSGGAYARLVQAQSLATPESSQDDGCISSSATGEDTSPMKLEAEKTLTRYGTTEQRALDHLGSVHDFDLHQAVGMFSAMQMIVKATPELKIEYLVLLLVCVLGAAAYPGQTLLIGNIMSVFTTMDGERMTDRGNFFSLMFFVLGLSTLIIYFLLGWVSNVIAQTINNVIRRGMFKDFLRQDLQFFDRPENTVGALVSRLESGPQAIYELMGFNISLILIAILNVLGTSALAVVTSWKLGLVGVFAALPPIVGAGYSRIRLESRMDRDNAKRFSNSASIASESITAIRTVSSLAIESDVLLRYGDELDTALRLSLFPILHMMIWFALTQSIEYFILGLGFWWGCTLAFRGELTFYEFLVSFLGVFFSGQAVAGLFGYSSSLTKGKSAVDYYFWLQNLEPRIQESPENHDKRPQNGLNTIDFEHARFSYPLRPDTHVLRGIDLQIKPGQFVAFVGASGCGKSTMIALLERYYDTTSGSIRIDRENVTVLNPRLYRRQIALVQQEPFLYPGSIRENIAFGLDSAQHDTSGGHVDDSLIEAACRAANAWDFISSLPEGLQTPCGTSGSQLSGGQRQRIAIARALIRNPRVILLDEATSALDTESERVVQAAINEAAKTGSRITVSVAHRLSTVKEADLICVFHNGTIAEAGTHSQLLAQGRLYKQMCEAQNLD</sequence>
<dbReference type="PROSITE" id="PS00211">
    <property type="entry name" value="ABC_TRANSPORTER_1"/>
    <property type="match status" value="2"/>
</dbReference>
<evidence type="ECO:0000256" key="9">
    <source>
        <dbReference type="ARBA" id="ARBA00022989"/>
    </source>
</evidence>
<evidence type="ECO:0000313" key="17">
    <source>
        <dbReference type="Proteomes" id="UP000813385"/>
    </source>
</evidence>
<evidence type="ECO:0000256" key="1">
    <source>
        <dbReference type="ARBA" id="ARBA00004141"/>
    </source>
</evidence>
<evidence type="ECO:0000256" key="7">
    <source>
        <dbReference type="ARBA" id="ARBA00022741"/>
    </source>
</evidence>
<evidence type="ECO:0000256" key="11">
    <source>
        <dbReference type="ARBA" id="ARBA00023180"/>
    </source>
</evidence>
<dbReference type="CDD" id="cd03249">
    <property type="entry name" value="ABC_MTABC3_MDL1_MDL2"/>
    <property type="match status" value="1"/>
</dbReference>
<feature type="transmembrane region" description="Helical" evidence="13">
    <location>
        <begin position="209"/>
        <end position="229"/>
    </location>
</feature>
<dbReference type="InterPro" id="IPR011527">
    <property type="entry name" value="ABC1_TM_dom"/>
</dbReference>
<dbReference type="GO" id="GO:0015421">
    <property type="term" value="F:ABC-type oligopeptide transporter activity"/>
    <property type="evidence" value="ECO:0007669"/>
    <property type="project" value="TreeGrafter"/>
</dbReference>
<gene>
    <name evidence="16" type="ORF">B0T11DRAFT_358006</name>
</gene>
<evidence type="ECO:0000256" key="5">
    <source>
        <dbReference type="ARBA" id="ARBA00022692"/>
    </source>
</evidence>
<dbReference type="Gene3D" id="3.40.50.300">
    <property type="entry name" value="P-loop containing nucleotide triphosphate hydrolases"/>
    <property type="match status" value="2"/>
</dbReference>
<dbReference type="GO" id="GO:0016887">
    <property type="term" value="F:ATP hydrolysis activity"/>
    <property type="evidence" value="ECO:0007669"/>
    <property type="project" value="InterPro"/>
</dbReference>
<feature type="region of interest" description="Disordered" evidence="12">
    <location>
        <begin position="637"/>
        <end position="658"/>
    </location>
</feature>
<dbReference type="SMART" id="SM00382">
    <property type="entry name" value="AAA"/>
    <property type="match status" value="2"/>
</dbReference>
<dbReference type="Gene3D" id="1.20.1560.10">
    <property type="entry name" value="ABC transporter type 1, transmembrane domain"/>
    <property type="match status" value="1"/>
</dbReference>
<organism evidence="16 17">
    <name type="scientific">Plectosphaerella cucumerina</name>
    <dbReference type="NCBI Taxonomy" id="40658"/>
    <lineage>
        <taxon>Eukaryota</taxon>
        <taxon>Fungi</taxon>
        <taxon>Dikarya</taxon>
        <taxon>Ascomycota</taxon>
        <taxon>Pezizomycotina</taxon>
        <taxon>Sordariomycetes</taxon>
        <taxon>Hypocreomycetidae</taxon>
        <taxon>Glomerellales</taxon>
        <taxon>Plectosphaerellaceae</taxon>
        <taxon>Plectosphaerella</taxon>
    </lineage>
</organism>
<feature type="transmembrane region" description="Helical" evidence="13">
    <location>
        <begin position="108"/>
        <end position="129"/>
    </location>
</feature>
<feature type="transmembrane region" description="Helical" evidence="13">
    <location>
        <begin position="858"/>
        <end position="876"/>
    </location>
</feature>
<comment type="subcellular location">
    <subcellularLocation>
        <location evidence="2">Endomembrane system</location>
    </subcellularLocation>
    <subcellularLocation>
        <location evidence="1">Membrane</location>
        <topology evidence="1">Multi-pass membrane protein</topology>
    </subcellularLocation>
</comment>
<feature type="domain" description="ABC transporter" evidence="14">
    <location>
        <begin position="387"/>
        <end position="632"/>
    </location>
</feature>
<dbReference type="SUPFAM" id="SSF90123">
    <property type="entry name" value="ABC transporter transmembrane region"/>
    <property type="match status" value="2"/>
</dbReference>
<dbReference type="SUPFAM" id="SSF52540">
    <property type="entry name" value="P-loop containing nucleoside triphosphate hydrolases"/>
    <property type="match status" value="2"/>
</dbReference>
<feature type="domain" description="ABC transporter" evidence="14">
    <location>
        <begin position="1038"/>
        <end position="1285"/>
    </location>
</feature>
<feature type="transmembrane region" description="Helical" evidence="13">
    <location>
        <begin position="57"/>
        <end position="88"/>
    </location>
</feature>
<dbReference type="InterPro" id="IPR017871">
    <property type="entry name" value="ABC_transporter-like_CS"/>
</dbReference>
<dbReference type="GO" id="GO:0090374">
    <property type="term" value="P:oligopeptide export from mitochondrion"/>
    <property type="evidence" value="ECO:0007669"/>
    <property type="project" value="TreeGrafter"/>
</dbReference>
<evidence type="ECO:0000256" key="6">
    <source>
        <dbReference type="ARBA" id="ARBA00022737"/>
    </source>
</evidence>
<feature type="transmembrane region" description="Helical" evidence="13">
    <location>
        <begin position="323"/>
        <end position="344"/>
    </location>
</feature>
<dbReference type="PROSITE" id="PS50929">
    <property type="entry name" value="ABC_TM1F"/>
    <property type="match status" value="2"/>
</dbReference>
<dbReference type="FunFam" id="1.20.1560.10:FF:000057">
    <property type="entry name" value="ABC multidrug transporter SitT"/>
    <property type="match status" value="1"/>
</dbReference>
<keyword evidence="9 13" id="KW-1133">Transmembrane helix</keyword>
<feature type="transmembrane region" description="Helical" evidence="13">
    <location>
        <begin position="940"/>
        <end position="961"/>
    </location>
</feature>
<keyword evidence="5 13" id="KW-0812">Transmembrane</keyword>